<accession>A8NUZ3</accession>
<dbReference type="InParanoid" id="A8NUZ3"/>
<dbReference type="HOGENOM" id="CLU_004190_2_0_1"/>
<evidence type="ECO:0000259" key="6">
    <source>
        <dbReference type="Pfam" id="PF10366"/>
    </source>
</evidence>
<gene>
    <name evidence="8" type="ORF">CC1G_10063</name>
</gene>
<proteinExistence type="inferred from homology"/>
<keyword evidence="2" id="KW-0472">Membrane</keyword>
<evidence type="ECO:0000256" key="5">
    <source>
        <dbReference type="SAM" id="MobiDB-lite"/>
    </source>
</evidence>
<feature type="domain" description="Vacuolar sorting protein 39/Transforming growth factor beta receptor-associated" evidence="6">
    <location>
        <begin position="420"/>
        <end position="520"/>
    </location>
</feature>
<dbReference type="PANTHER" id="PTHR12894">
    <property type="entry name" value="CNH DOMAIN CONTAINING"/>
    <property type="match status" value="1"/>
</dbReference>
<comment type="subcellular location">
    <subcellularLocation>
        <location evidence="1">Endomembrane system</location>
        <topology evidence="1">Peripheral membrane protein</topology>
    </subcellularLocation>
</comment>
<evidence type="ECO:0000313" key="8">
    <source>
        <dbReference type="EMBL" id="EAU85277.2"/>
    </source>
</evidence>
<name>A8NUZ3_COPC7</name>
<dbReference type="Pfam" id="PF10366">
    <property type="entry name" value="Vps39_1"/>
    <property type="match status" value="1"/>
</dbReference>
<evidence type="ECO:0000256" key="3">
    <source>
        <dbReference type="ARBA" id="ARBA00038201"/>
    </source>
</evidence>
<evidence type="ECO:0000256" key="4">
    <source>
        <dbReference type="PROSITE-ProRule" id="PRU01006"/>
    </source>
</evidence>
<dbReference type="GO" id="GO:0006886">
    <property type="term" value="P:intracellular protein transport"/>
    <property type="evidence" value="ECO:0007669"/>
    <property type="project" value="UniProtKB-UniRule"/>
</dbReference>
<dbReference type="PANTHER" id="PTHR12894:SF49">
    <property type="entry name" value="VAM6_VPS39-LIKE PROTEIN"/>
    <property type="match status" value="1"/>
</dbReference>
<dbReference type="Proteomes" id="UP000001861">
    <property type="component" value="Unassembled WGS sequence"/>
</dbReference>
<protein>
    <submittedName>
        <fullName evidence="8">Rab guanyl-nucleotide exchange factor</fullName>
    </submittedName>
</protein>
<dbReference type="KEGG" id="cci:CC1G_10063"/>
<dbReference type="InterPro" id="IPR000547">
    <property type="entry name" value="Clathrin_H-chain/VPS_repeat"/>
</dbReference>
<feature type="repeat" description="CHCR" evidence="4">
    <location>
        <begin position="531"/>
        <end position="690"/>
    </location>
</feature>
<feature type="domain" description="Vacuolar sorting protein 39/Transforming growth factor beta receptor-associated zinc finger" evidence="7">
    <location>
        <begin position="770"/>
        <end position="806"/>
    </location>
</feature>
<dbReference type="GO" id="GO:0006914">
    <property type="term" value="P:autophagy"/>
    <property type="evidence" value="ECO:0007669"/>
    <property type="project" value="TreeGrafter"/>
</dbReference>
<dbReference type="RefSeq" id="XP_001836569.2">
    <property type="nucleotide sequence ID" value="XM_001836517.2"/>
</dbReference>
<evidence type="ECO:0000256" key="1">
    <source>
        <dbReference type="ARBA" id="ARBA00004184"/>
    </source>
</evidence>
<dbReference type="InterPro" id="IPR032914">
    <property type="entry name" value="Vam6/VPS39/TRAP1"/>
</dbReference>
<dbReference type="eggNOG" id="KOG2063">
    <property type="taxonomic scope" value="Eukaryota"/>
</dbReference>
<dbReference type="FunCoup" id="A8NUZ3">
    <property type="interactions" value="803"/>
</dbReference>
<dbReference type="STRING" id="240176.A8NUZ3"/>
<evidence type="ECO:0000313" key="9">
    <source>
        <dbReference type="Proteomes" id="UP000001861"/>
    </source>
</evidence>
<dbReference type="InterPro" id="IPR019452">
    <property type="entry name" value="VPS39/TGF_beta_rcpt-assoc_1"/>
</dbReference>
<dbReference type="OrthoDB" id="5325112at2759"/>
<sequence>MTAVDIVTPLPTTASTGAFTVHIKDSEALITKDVEGYFVGPDAKVSRTTTVEWPAPPEDVAAVKPYIVSVLPAGTVPVVQSDTASTSTTSQSSVYPTSVIQVYSSLSLHAAQTLPFPFNSPSGSQTSITTPPANATLRLLTPTSSIKSPLFLISTPTDKTAATNEGSSVWQFTMKPWPEQLDELVLAGHYSDALSLLDTLDEASLPDKDQRRTRIRALNAVAQFRAGKFDEAIDTFIALDFNPAKVVALYPEAVSGRLAVPQERWIPLYGGPVPVEPSSGEDSQSVASHESGKQGSAEGGSSGATGDHPGSVPTGTSLRNRLQMKTTFGMLIPGGGGKDDDAVSVSSKRRVPIHETLVRFLTDRRPKLFKALEGVKITPENQTEQYPPLSKTSVDDLYTLPDAALSALTPEQLLRFAQIIDTALYKAYLIIRPTLLSSLCRVANWCEVSELEEDLRKRKKFSELKDLYHGKGMHAKALDLLREVAEDEDDLEDKLDPSIRYLQRLGPAHLAQIFESARWIFDTDKDMAFNIFLSEDVELPYRPVADYLEKIDPKLCIRYLEHIIFEKEDQSSEFHDRLVELYLSQTLAAKRRGDGDLEHHMYSKLLQFVDSNQFFTIDRLYGLLSPTDLYEARAILLGRLGRHDQALELYVYRLNDYLKAEEYCKRVYQSGTPTSGIFLTLLRIYLRPTSQSVDTSKLLQPALDLIRRHSPRLDSVETLQLLPPLVTAYDVKEFLIDALRVPVFDTRVITQISKARNDHLARKLVGLQTRRVKVTDTRICPQCHKRIGNSVIAVHSPHGEVTHYNCREPFARKLAETRR</sequence>
<dbReference type="EMBL" id="AACS02000004">
    <property type="protein sequence ID" value="EAU85277.2"/>
    <property type="molecule type" value="Genomic_DNA"/>
</dbReference>
<dbReference type="GO" id="GO:0034058">
    <property type="term" value="P:endosomal vesicle fusion"/>
    <property type="evidence" value="ECO:0007669"/>
    <property type="project" value="TreeGrafter"/>
</dbReference>
<dbReference type="Pfam" id="PF23556">
    <property type="entry name" value="TPR_Vps41"/>
    <property type="match status" value="1"/>
</dbReference>
<comment type="similarity">
    <text evidence="3">Belongs to the VAM6/VPS39 family.</text>
</comment>
<dbReference type="InterPro" id="IPR019453">
    <property type="entry name" value="VPS39/TGFA1_Znf"/>
</dbReference>
<comment type="caution">
    <text evidence="8">The sequence shown here is derived from an EMBL/GenBank/DDBJ whole genome shotgun (WGS) entry which is preliminary data.</text>
</comment>
<evidence type="ECO:0000256" key="2">
    <source>
        <dbReference type="ARBA" id="ARBA00023136"/>
    </source>
</evidence>
<evidence type="ECO:0000259" key="7">
    <source>
        <dbReference type="Pfam" id="PF10367"/>
    </source>
</evidence>
<dbReference type="VEuPathDB" id="FungiDB:CC1G_10063"/>
<dbReference type="GO" id="GO:0012505">
    <property type="term" value="C:endomembrane system"/>
    <property type="evidence" value="ECO:0007669"/>
    <property type="project" value="UniProtKB-SubCell"/>
</dbReference>
<dbReference type="GO" id="GO:0000329">
    <property type="term" value="C:fungal-type vacuole membrane"/>
    <property type="evidence" value="ECO:0007669"/>
    <property type="project" value="TreeGrafter"/>
</dbReference>
<organism evidence="8 9">
    <name type="scientific">Coprinopsis cinerea (strain Okayama-7 / 130 / ATCC MYA-4618 / FGSC 9003)</name>
    <name type="common">Inky cap fungus</name>
    <name type="synonym">Hormographiella aspergillata</name>
    <dbReference type="NCBI Taxonomy" id="240176"/>
    <lineage>
        <taxon>Eukaryota</taxon>
        <taxon>Fungi</taxon>
        <taxon>Dikarya</taxon>
        <taxon>Basidiomycota</taxon>
        <taxon>Agaricomycotina</taxon>
        <taxon>Agaricomycetes</taxon>
        <taxon>Agaricomycetidae</taxon>
        <taxon>Agaricales</taxon>
        <taxon>Agaricineae</taxon>
        <taxon>Psathyrellaceae</taxon>
        <taxon>Coprinopsis</taxon>
    </lineage>
</organism>
<dbReference type="PROSITE" id="PS50236">
    <property type="entry name" value="CHCR"/>
    <property type="match status" value="1"/>
</dbReference>
<reference evidence="8 9" key="1">
    <citation type="journal article" date="2010" name="Proc. Natl. Acad. Sci. U.S.A.">
        <title>Insights into evolution of multicellular fungi from the assembled chromosomes of the mushroom Coprinopsis cinerea (Coprinus cinereus).</title>
        <authorList>
            <person name="Stajich J.E."/>
            <person name="Wilke S.K."/>
            <person name="Ahren D."/>
            <person name="Au C.H."/>
            <person name="Birren B.W."/>
            <person name="Borodovsky M."/>
            <person name="Burns C."/>
            <person name="Canback B."/>
            <person name="Casselton L.A."/>
            <person name="Cheng C.K."/>
            <person name="Deng J."/>
            <person name="Dietrich F.S."/>
            <person name="Fargo D.C."/>
            <person name="Farman M.L."/>
            <person name="Gathman A.C."/>
            <person name="Goldberg J."/>
            <person name="Guigo R."/>
            <person name="Hoegger P.J."/>
            <person name="Hooker J.B."/>
            <person name="Huggins A."/>
            <person name="James T.Y."/>
            <person name="Kamada T."/>
            <person name="Kilaru S."/>
            <person name="Kodira C."/>
            <person name="Kues U."/>
            <person name="Kupfer D."/>
            <person name="Kwan H.S."/>
            <person name="Lomsadze A."/>
            <person name="Li W."/>
            <person name="Lilly W.W."/>
            <person name="Ma L.J."/>
            <person name="Mackey A.J."/>
            <person name="Manning G."/>
            <person name="Martin F."/>
            <person name="Muraguchi H."/>
            <person name="Natvig D.O."/>
            <person name="Palmerini H."/>
            <person name="Ramesh M.A."/>
            <person name="Rehmeyer C.J."/>
            <person name="Roe B.A."/>
            <person name="Shenoy N."/>
            <person name="Stanke M."/>
            <person name="Ter-Hovhannisyan V."/>
            <person name="Tunlid A."/>
            <person name="Velagapudi R."/>
            <person name="Vision T.J."/>
            <person name="Zeng Q."/>
            <person name="Zolan M.E."/>
            <person name="Pukkila P.J."/>
        </authorList>
    </citation>
    <scope>NUCLEOTIDE SEQUENCE [LARGE SCALE GENOMIC DNA]</scope>
    <source>
        <strain evidence="9">Okayama-7 / 130 / ATCC MYA-4618 / FGSC 9003</strain>
    </source>
</reference>
<dbReference type="Pfam" id="PF10367">
    <property type="entry name" value="zf-Vps39_C"/>
    <property type="match status" value="1"/>
</dbReference>
<dbReference type="OMA" id="EDMRIGP"/>
<feature type="region of interest" description="Disordered" evidence="5">
    <location>
        <begin position="271"/>
        <end position="319"/>
    </location>
</feature>
<dbReference type="GeneID" id="6013115"/>
<dbReference type="AlphaFoldDB" id="A8NUZ3"/>
<keyword evidence="9" id="KW-1185">Reference proteome</keyword>